<protein>
    <submittedName>
        <fullName evidence="1">Uncharacterized protein</fullName>
    </submittedName>
</protein>
<dbReference type="Proteomes" id="UP001057402">
    <property type="component" value="Chromosome 2"/>
</dbReference>
<keyword evidence="2" id="KW-1185">Reference proteome</keyword>
<dbReference type="EMBL" id="CM042881">
    <property type="protein sequence ID" value="KAI4385886.1"/>
    <property type="molecule type" value="Genomic_DNA"/>
</dbReference>
<proteinExistence type="predicted"/>
<evidence type="ECO:0000313" key="1">
    <source>
        <dbReference type="EMBL" id="KAI4385886.1"/>
    </source>
</evidence>
<comment type="caution">
    <text evidence="1">The sequence shown here is derived from an EMBL/GenBank/DDBJ whole genome shotgun (WGS) entry which is preliminary data.</text>
</comment>
<accession>A0ACB9S5W4</accession>
<gene>
    <name evidence="1" type="ORF">MLD38_003874</name>
</gene>
<reference evidence="2" key="1">
    <citation type="journal article" date="2023" name="Front. Plant Sci.">
        <title>Chromosomal-level genome assembly of Melastoma candidum provides insights into trichome evolution.</title>
        <authorList>
            <person name="Zhong Y."/>
            <person name="Wu W."/>
            <person name="Sun C."/>
            <person name="Zou P."/>
            <person name="Liu Y."/>
            <person name="Dai S."/>
            <person name="Zhou R."/>
        </authorList>
    </citation>
    <scope>NUCLEOTIDE SEQUENCE [LARGE SCALE GENOMIC DNA]</scope>
</reference>
<organism evidence="1 2">
    <name type="scientific">Melastoma candidum</name>
    <dbReference type="NCBI Taxonomy" id="119954"/>
    <lineage>
        <taxon>Eukaryota</taxon>
        <taxon>Viridiplantae</taxon>
        <taxon>Streptophyta</taxon>
        <taxon>Embryophyta</taxon>
        <taxon>Tracheophyta</taxon>
        <taxon>Spermatophyta</taxon>
        <taxon>Magnoliopsida</taxon>
        <taxon>eudicotyledons</taxon>
        <taxon>Gunneridae</taxon>
        <taxon>Pentapetalae</taxon>
        <taxon>rosids</taxon>
        <taxon>malvids</taxon>
        <taxon>Myrtales</taxon>
        <taxon>Melastomataceae</taxon>
        <taxon>Melastomatoideae</taxon>
        <taxon>Melastomateae</taxon>
        <taxon>Melastoma</taxon>
    </lineage>
</organism>
<evidence type="ECO:0000313" key="2">
    <source>
        <dbReference type="Proteomes" id="UP001057402"/>
    </source>
</evidence>
<sequence length="620" mass="69010">MAEVSGDGGRPAEVLGLSNGTPPPHQSLTVSASFKEARSSSRRRGSVRPSFDADNEFITLLHGSDPVKVELNRLENEVRDKDRELVEAQAEIKALKLSERQREKAVEELTDELSKLEEKLKLTEQILENKNLEIKKINEEKKASMAAQFAAEATLRRVHAAQKDDDMPPIEAILAPLEAELKLAKQEIVKLQDDNKALDRLTKSKEAALLEAERTIQVALAKASMVDDLQNKNQELMKQIEICQEENKILDKLHRTKVAEVEKLTQTVRELEEAVLAGGAAANAVRDYQRKVQEMNEERRTLDRELARAKVTANRVATVVANEWKDANDKVMPVKQWLEERRFLQGEMQQLRDKLVISERAARSEALLKERYQLRLKVIEESLKGSSGNGNRGALEGRSFSNGPSRRQSLGGADNTTRLAAVGLLSRKSSCQSKSFSSGATSVLKNAKGTSRSFDGSTRSLDREKALSNGTANYSPNQSCNVTKEGEVDFPKTNSSDGPNEFPATETQDSVPGVLYDILQKEVVTLRKASHEKDQSLKDKDDAIEMLAKKVDTLTKAMEVEAKKMRREVAAMEKEVAAMRVDKEHENRTKRFANLRNTPGTSQLLAARAAARTGFTRSTQ</sequence>
<name>A0ACB9S5W4_9MYRT</name>